<keyword evidence="1" id="KW-0472">Membrane</keyword>
<keyword evidence="1" id="KW-1133">Transmembrane helix</keyword>
<reference evidence="3" key="1">
    <citation type="submission" date="2016-10" db="EMBL/GenBank/DDBJ databases">
        <authorList>
            <person name="Varghese N."/>
            <person name="Submissions S."/>
        </authorList>
    </citation>
    <scope>NUCLEOTIDE SEQUENCE [LARGE SCALE GENOMIC DNA]</scope>
    <source>
        <strain evidence="3">CGMCC 4.5579</strain>
    </source>
</reference>
<keyword evidence="1" id="KW-0812">Transmembrane</keyword>
<feature type="transmembrane region" description="Helical" evidence="1">
    <location>
        <begin position="100"/>
        <end position="120"/>
    </location>
</feature>
<name>A0A1I6AL86_9PSEU</name>
<gene>
    <name evidence="2" type="ORF">SAMN05421810_11353</name>
</gene>
<dbReference type="Pfam" id="PF14808">
    <property type="entry name" value="TMEM164"/>
    <property type="match status" value="1"/>
</dbReference>
<sequence length="238" mass="26173">MTIAAERFSAYGWSHAAVLLAFAIGAVVLVPLGRHHGHTPTGRRVARVVAAVVLVVQAVVLVHTIVATDTRLAEAMPLHISDLVAVCAAYALWSSRRWAFALTYYWGLALSTQALVSPIYRGPDFPDPEFLVFWGMHHAVVWVAVYLTWGLGLRPGWADYRRTVAISVGWAAVAMAFNALTGTNFGFLNRKPETPSLLDVLGPWPWYLVPEILLVLGAWALMTLPWTSRPARPARPAR</sequence>
<dbReference type="Proteomes" id="UP000198727">
    <property type="component" value="Unassembled WGS sequence"/>
</dbReference>
<feature type="transmembrane region" description="Helical" evidence="1">
    <location>
        <begin position="207"/>
        <end position="228"/>
    </location>
</feature>
<dbReference type="EMBL" id="FOWW01000013">
    <property type="protein sequence ID" value="SFQ69461.1"/>
    <property type="molecule type" value="Genomic_DNA"/>
</dbReference>
<feature type="transmembrane region" description="Helical" evidence="1">
    <location>
        <begin position="72"/>
        <end position="93"/>
    </location>
</feature>
<dbReference type="OrthoDB" id="9813172at2"/>
<evidence type="ECO:0000313" key="2">
    <source>
        <dbReference type="EMBL" id="SFQ69461.1"/>
    </source>
</evidence>
<protein>
    <submittedName>
        <fullName evidence="2">Conserved hypothetical integral membrane protein TIGR02206</fullName>
    </submittedName>
</protein>
<evidence type="ECO:0000313" key="3">
    <source>
        <dbReference type="Proteomes" id="UP000198727"/>
    </source>
</evidence>
<dbReference type="NCBIfam" id="TIGR02206">
    <property type="entry name" value="intg_mem_TP0381"/>
    <property type="match status" value="1"/>
</dbReference>
<accession>A0A1I6AL86</accession>
<dbReference type="RefSeq" id="WP_092536259.1">
    <property type="nucleotide sequence ID" value="NZ_FOWW01000013.1"/>
</dbReference>
<keyword evidence="3" id="KW-1185">Reference proteome</keyword>
<feature type="transmembrane region" description="Helical" evidence="1">
    <location>
        <begin position="12"/>
        <end position="33"/>
    </location>
</feature>
<feature type="transmembrane region" description="Helical" evidence="1">
    <location>
        <begin position="164"/>
        <end position="187"/>
    </location>
</feature>
<dbReference type="STRING" id="587909.SAMN05421810_11353"/>
<dbReference type="AlphaFoldDB" id="A0A1I6AL86"/>
<dbReference type="InterPro" id="IPR011737">
    <property type="entry name" value="CHP02206_TP0381"/>
</dbReference>
<evidence type="ECO:0000256" key="1">
    <source>
        <dbReference type="SAM" id="Phobius"/>
    </source>
</evidence>
<feature type="transmembrane region" description="Helical" evidence="1">
    <location>
        <begin position="132"/>
        <end position="152"/>
    </location>
</feature>
<proteinExistence type="predicted"/>
<organism evidence="2 3">
    <name type="scientific">Amycolatopsis arida</name>
    <dbReference type="NCBI Taxonomy" id="587909"/>
    <lineage>
        <taxon>Bacteria</taxon>
        <taxon>Bacillati</taxon>
        <taxon>Actinomycetota</taxon>
        <taxon>Actinomycetes</taxon>
        <taxon>Pseudonocardiales</taxon>
        <taxon>Pseudonocardiaceae</taxon>
        <taxon>Amycolatopsis</taxon>
    </lineage>
</organism>
<feature type="transmembrane region" description="Helical" evidence="1">
    <location>
        <begin position="45"/>
        <end position="66"/>
    </location>
</feature>